<protein>
    <submittedName>
        <fullName evidence="2">Type I restriction enzyme EcoR124II R protein</fullName>
        <ecNumber evidence="2">3.1.21.3</ecNumber>
    </submittedName>
</protein>
<keyword evidence="3" id="KW-1185">Reference proteome</keyword>
<reference evidence="3" key="1">
    <citation type="submission" date="2018-06" db="EMBL/GenBank/DDBJ databases">
        <authorList>
            <consortium name="Pathogen Informatics"/>
        </authorList>
    </citation>
    <scope>NUCLEOTIDE SEQUENCE [LARGE SCALE GENOMIC DNA]</scope>
    <source>
        <strain evidence="3">NCTC10132</strain>
    </source>
</reference>
<evidence type="ECO:0000313" key="2">
    <source>
        <dbReference type="EMBL" id="SYV97112.1"/>
    </source>
</evidence>
<dbReference type="AlphaFoldDB" id="A0A3B0PK04"/>
<feature type="non-terminal residue" evidence="2">
    <location>
        <position position="51"/>
    </location>
</feature>
<evidence type="ECO:0000259" key="1">
    <source>
        <dbReference type="Pfam" id="PF22679"/>
    </source>
</evidence>
<dbReference type="Proteomes" id="UP000257559">
    <property type="component" value="Chromosome"/>
</dbReference>
<feature type="domain" description="Restriction endonuclease type I HsdR second RecA-like helicase" evidence="1">
    <location>
        <begin position="2"/>
        <end position="47"/>
    </location>
</feature>
<keyword evidence="2" id="KW-0378">Hydrolase</keyword>
<gene>
    <name evidence="2" type="primary">hsdR_1</name>
    <name evidence="2" type="ORF">NCTC10132_00471</name>
</gene>
<organism evidence="2 3">
    <name type="scientific">Mycoplasmopsis edwardii</name>
    <dbReference type="NCBI Taxonomy" id="53558"/>
    <lineage>
        <taxon>Bacteria</taxon>
        <taxon>Bacillati</taxon>
        <taxon>Mycoplasmatota</taxon>
        <taxon>Mycoplasmoidales</taxon>
        <taxon>Metamycoplasmataceae</taxon>
        <taxon>Mycoplasmopsis</taxon>
    </lineage>
</organism>
<dbReference type="GO" id="GO:0009035">
    <property type="term" value="F:type I site-specific deoxyribonuclease activity"/>
    <property type="evidence" value="ECO:0007669"/>
    <property type="project" value="UniProtKB-EC"/>
</dbReference>
<sequence>MVLKDYNKYFKSDFSIEKGGFEDYYKDPSKQVKDKKIDLLTVVGMFFNWFW</sequence>
<name>A0A3B0PK04_9BACT</name>
<dbReference type="EMBL" id="LS991951">
    <property type="protein sequence ID" value="SYV97112.1"/>
    <property type="molecule type" value="Genomic_DNA"/>
</dbReference>
<dbReference type="Pfam" id="PF22679">
    <property type="entry name" value="T1R_D3-like"/>
    <property type="match status" value="1"/>
</dbReference>
<dbReference type="EC" id="3.1.21.3" evidence="2"/>
<evidence type="ECO:0000313" key="3">
    <source>
        <dbReference type="Proteomes" id="UP000257559"/>
    </source>
</evidence>
<accession>A0A3B0PK04</accession>
<proteinExistence type="predicted"/>
<dbReference type="KEGG" id="medw:NCTC10132_00471"/>
<dbReference type="InterPro" id="IPR027417">
    <property type="entry name" value="P-loop_NTPase"/>
</dbReference>
<dbReference type="InterPro" id="IPR055180">
    <property type="entry name" value="HsdR_RecA-like_helicase_dom_2"/>
</dbReference>
<dbReference type="Gene3D" id="3.40.50.300">
    <property type="entry name" value="P-loop containing nucleotide triphosphate hydrolases"/>
    <property type="match status" value="1"/>
</dbReference>